<dbReference type="EMBL" id="JBDFQZ010000014">
    <property type="protein sequence ID" value="KAK9666263.1"/>
    <property type="molecule type" value="Genomic_DNA"/>
</dbReference>
<feature type="compositionally biased region" description="Acidic residues" evidence="1">
    <location>
        <begin position="124"/>
        <end position="133"/>
    </location>
</feature>
<evidence type="ECO:0000256" key="1">
    <source>
        <dbReference type="SAM" id="MobiDB-lite"/>
    </source>
</evidence>
<feature type="compositionally biased region" description="Polar residues" evidence="1">
    <location>
        <begin position="193"/>
        <end position="209"/>
    </location>
</feature>
<dbReference type="AlphaFoldDB" id="A0AAW1GTB0"/>
<feature type="compositionally biased region" description="Basic and acidic residues" evidence="1">
    <location>
        <begin position="105"/>
        <end position="115"/>
    </location>
</feature>
<evidence type="ECO:0000313" key="2">
    <source>
        <dbReference type="EMBL" id="KAK9666263.1"/>
    </source>
</evidence>
<feature type="compositionally biased region" description="Basic and acidic residues" evidence="1">
    <location>
        <begin position="173"/>
        <end position="187"/>
    </location>
</feature>
<reference evidence="2" key="1">
    <citation type="submission" date="2024-03" db="EMBL/GenBank/DDBJ databases">
        <title>WGS assembly of Saponaria officinalis var. Norfolk2.</title>
        <authorList>
            <person name="Jenkins J."/>
            <person name="Shu S."/>
            <person name="Grimwood J."/>
            <person name="Barry K."/>
            <person name="Goodstein D."/>
            <person name="Schmutz J."/>
            <person name="Leebens-Mack J."/>
            <person name="Osbourn A."/>
        </authorList>
    </citation>
    <scope>NUCLEOTIDE SEQUENCE [LARGE SCALE GENOMIC DNA]</scope>
    <source>
        <strain evidence="2">JIC</strain>
    </source>
</reference>
<keyword evidence="3" id="KW-1185">Reference proteome</keyword>
<organism evidence="2 3">
    <name type="scientific">Saponaria officinalis</name>
    <name type="common">Common soapwort</name>
    <name type="synonym">Lychnis saponaria</name>
    <dbReference type="NCBI Taxonomy" id="3572"/>
    <lineage>
        <taxon>Eukaryota</taxon>
        <taxon>Viridiplantae</taxon>
        <taxon>Streptophyta</taxon>
        <taxon>Embryophyta</taxon>
        <taxon>Tracheophyta</taxon>
        <taxon>Spermatophyta</taxon>
        <taxon>Magnoliopsida</taxon>
        <taxon>eudicotyledons</taxon>
        <taxon>Gunneridae</taxon>
        <taxon>Pentapetalae</taxon>
        <taxon>Caryophyllales</taxon>
        <taxon>Caryophyllaceae</taxon>
        <taxon>Caryophylleae</taxon>
        <taxon>Saponaria</taxon>
    </lineage>
</organism>
<feature type="compositionally biased region" description="Acidic residues" evidence="1">
    <location>
        <begin position="143"/>
        <end position="155"/>
    </location>
</feature>
<evidence type="ECO:0000313" key="3">
    <source>
        <dbReference type="Proteomes" id="UP001443914"/>
    </source>
</evidence>
<sequence>MCCLYQKIAVFFKNFFLGKEYTNCIVFSEAGFTKYGDDGGWEYTREDEIWAFRLTDGRYGKVGDSPDFPEIDWSPPSWVFDVEPCSKSHTRSQSEGESDEDEDLDSNRRAEKDGEVPSDIVDLSNEDEQDGEMQTDLIGRDQEQEEMGSDPESEDQADKVIQCYSDSQENDDEQMHSDDNIKGRASSEEDLSPSLSGPESQSTDFPFCR</sequence>
<gene>
    <name evidence="2" type="ORF">RND81_14G172400</name>
</gene>
<protein>
    <submittedName>
        <fullName evidence="2">Uncharacterized protein</fullName>
    </submittedName>
</protein>
<proteinExistence type="predicted"/>
<feature type="region of interest" description="Disordered" evidence="1">
    <location>
        <begin position="84"/>
        <end position="209"/>
    </location>
</feature>
<dbReference type="Proteomes" id="UP001443914">
    <property type="component" value="Unassembled WGS sequence"/>
</dbReference>
<name>A0AAW1GTB0_SAPOF</name>
<accession>A0AAW1GTB0</accession>
<comment type="caution">
    <text evidence="2">The sequence shown here is derived from an EMBL/GenBank/DDBJ whole genome shotgun (WGS) entry which is preliminary data.</text>
</comment>